<accession>A0ACC2NEH8</accession>
<gene>
    <name evidence="1" type="ORF">QAD02_000760</name>
</gene>
<keyword evidence="2" id="KW-1185">Reference proteome</keyword>
<proteinExistence type="predicted"/>
<evidence type="ECO:0000313" key="1">
    <source>
        <dbReference type="EMBL" id="KAJ8669501.1"/>
    </source>
</evidence>
<dbReference type="Proteomes" id="UP001239111">
    <property type="component" value="Chromosome 3"/>
</dbReference>
<comment type="caution">
    <text evidence="1">The sequence shown here is derived from an EMBL/GenBank/DDBJ whole genome shotgun (WGS) entry which is preliminary data.</text>
</comment>
<dbReference type="EMBL" id="CM056743">
    <property type="protein sequence ID" value="KAJ8669501.1"/>
    <property type="molecule type" value="Genomic_DNA"/>
</dbReference>
<evidence type="ECO:0000313" key="2">
    <source>
        <dbReference type="Proteomes" id="UP001239111"/>
    </source>
</evidence>
<protein>
    <submittedName>
        <fullName evidence="1">Uncharacterized protein</fullName>
    </submittedName>
</protein>
<reference evidence="1" key="1">
    <citation type="submission" date="2023-04" db="EMBL/GenBank/DDBJ databases">
        <title>A chromosome-level genome assembly of the parasitoid wasp Eretmocerus hayati.</title>
        <authorList>
            <person name="Zhong Y."/>
            <person name="Liu S."/>
            <person name="Liu Y."/>
        </authorList>
    </citation>
    <scope>NUCLEOTIDE SEQUENCE</scope>
    <source>
        <strain evidence="1">ZJU_SS_LIU_2023</strain>
    </source>
</reference>
<organism evidence="1 2">
    <name type="scientific">Eretmocerus hayati</name>
    <dbReference type="NCBI Taxonomy" id="131215"/>
    <lineage>
        <taxon>Eukaryota</taxon>
        <taxon>Metazoa</taxon>
        <taxon>Ecdysozoa</taxon>
        <taxon>Arthropoda</taxon>
        <taxon>Hexapoda</taxon>
        <taxon>Insecta</taxon>
        <taxon>Pterygota</taxon>
        <taxon>Neoptera</taxon>
        <taxon>Endopterygota</taxon>
        <taxon>Hymenoptera</taxon>
        <taxon>Apocrita</taxon>
        <taxon>Proctotrupomorpha</taxon>
        <taxon>Chalcidoidea</taxon>
        <taxon>Aphelinidae</taxon>
        <taxon>Aphelininae</taxon>
        <taxon>Eretmocerus</taxon>
    </lineage>
</organism>
<sequence length="107" mass="12587">MRGVWDPIPVDGDLDDLRREFEMLSLSISQHLEGLRDELGRTTNWLNACVETYNSKINEHVDIFNEHDNRMNGMESVMGEWEMRLDNELIEMSTRIESIEIRMDVDS</sequence>
<name>A0ACC2NEH8_9HYME</name>